<feature type="transmembrane region" description="Helical" evidence="5">
    <location>
        <begin position="7"/>
        <end position="26"/>
    </location>
</feature>
<dbReference type="EMBL" id="VUOC01000004">
    <property type="protein sequence ID" value="KAA2239874.1"/>
    <property type="molecule type" value="Genomic_DNA"/>
</dbReference>
<evidence type="ECO:0000256" key="5">
    <source>
        <dbReference type="SAM" id="Phobius"/>
    </source>
</evidence>
<dbReference type="GO" id="GO:0030416">
    <property type="term" value="P:methylamine metabolic process"/>
    <property type="evidence" value="ECO:0007669"/>
    <property type="project" value="InterPro"/>
</dbReference>
<keyword evidence="2 5" id="KW-0812">Transmembrane</keyword>
<keyword evidence="4 5" id="KW-0472">Membrane</keyword>
<evidence type="ECO:0000256" key="3">
    <source>
        <dbReference type="ARBA" id="ARBA00022989"/>
    </source>
</evidence>
<protein>
    <recommendedName>
        <fullName evidence="6">Methylamine utilisation protein MauE domain-containing protein</fullName>
    </recommendedName>
</protein>
<dbReference type="Proteomes" id="UP000324611">
    <property type="component" value="Unassembled WGS sequence"/>
</dbReference>
<name>A0A5B2VLZ5_9BACT</name>
<gene>
    <name evidence="7" type="ORF">F0L74_27190</name>
</gene>
<evidence type="ECO:0000256" key="4">
    <source>
        <dbReference type="ARBA" id="ARBA00023136"/>
    </source>
</evidence>
<keyword evidence="8" id="KW-1185">Reference proteome</keyword>
<feature type="transmembrane region" description="Helical" evidence="5">
    <location>
        <begin position="46"/>
        <end position="68"/>
    </location>
</feature>
<reference evidence="7 8" key="1">
    <citation type="submission" date="2019-09" db="EMBL/GenBank/DDBJ databases">
        <title>Chitinophaga ginsengihumi sp. nov., isolated from soil of ginseng rhizosphere.</title>
        <authorList>
            <person name="Lee J."/>
        </authorList>
    </citation>
    <scope>NUCLEOTIDE SEQUENCE [LARGE SCALE GENOMIC DNA]</scope>
    <source>
        <strain evidence="7 8">BN140078</strain>
    </source>
</reference>
<feature type="transmembrane region" description="Helical" evidence="5">
    <location>
        <begin position="75"/>
        <end position="96"/>
    </location>
</feature>
<dbReference type="AlphaFoldDB" id="A0A5B2VLZ5"/>
<dbReference type="RefSeq" id="WP_149841051.1">
    <property type="nucleotide sequence ID" value="NZ_VUOC01000004.1"/>
</dbReference>
<feature type="domain" description="Methylamine utilisation protein MauE" evidence="6">
    <location>
        <begin position="7"/>
        <end position="133"/>
    </location>
</feature>
<reference evidence="7 8" key="2">
    <citation type="submission" date="2019-09" db="EMBL/GenBank/DDBJ databases">
        <authorList>
            <person name="Jin C."/>
        </authorList>
    </citation>
    <scope>NUCLEOTIDE SEQUENCE [LARGE SCALE GENOMIC DNA]</scope>
    <source>
        <strain evidence="7 8">BN140078</strain>
    </source>
</reference>
<comment type="caution">
    <text evidence="7">The sequence shown here is derived from an EMBL/GenBank/DDBJ whole genome shotgun (WGS) entry which is preliminary data.</text>
</comment>
<dbReference type="GO" id="GO:0016020">
    <property type="term" value="C:membrane"/>
    <property type="evidence" value="ECO:0007669"/>
    <property type="project" value="UniProtKB-SubCell"/>
</dbReference>
<proteinExistence type="predicted"/>
<dbReference type="Pfam" id="PF07291">
    <property type="entry name" value="MauE"/>
    <property type="match status" value="1"/>
</dbReference>
<comment type="subcellular location">
    <subcellularLocation>
        <location evidence="1">Membrane</location>
        <topology evidence="1">Multi-pass membrane protein</topology>
    </subcellularLocation>
</comment>
<evidence type="ECO:0000313" key="8">
    <source>
        <dbReference type="Proteomes" id="UP000324611"/>
    </source>
</evidence>
<feature type="transmembrane region" description="Helical" evidence="5">
    <location>
        <begin position="116"/>
        <end position="134"/>
    </location>
</feature>
<organism evidence="7 8">
    <name type="scientific">Chitinophaga agrisoli</name>
    <dbReference type="NCBI Taxonomy" id="2607653"/>
    <lineage>
        <taxon>Bacteria</taxon>
        <taxon>Pseudomonadati</taxon>
        <taxon>Bacteroidota</taxon>
        <taxon>Chitinophagia</taxon>
        <taxon>Chitinophagales</taxon>
        <taxon>Chitinophagaceae</taxon>
        <taxon>Chitinophaga</taxon>
    </lineage>
</organism>
<evidence type="ECO:0000256" key="1">
    <source>
        <dbReference type="ARBA" id="ARBA00004141"/>
    </source>
</evidence>
<evidence type="ECO:0000256" key="2">
    <source>
        <dbReference type="ARBA" id="ARBA00022692"/>
    </source>
</evidence>
<keyword evidence="3 5" id="KW-1133">Transmembrane helix</keyword>
<evidence type="ECO:0000313" key="7">
    <source>
        <dbReference type="EMBL" id="KAA2239874.1"/>
    </source>
</evidence>
<accession>A0A5B2VLZ5</accession>
<evidence type="ECO:0000259" key="6">
    <source>
        <dbReference type="Pfam" id="PF07291"/>
    </source>
</evidence>
<sequence length="148" mass="16815">MTTKRNEILLEITCYLLVLLFLYTGFSKLLTQEAFEFDLLSTQINQFLTPVLAVGVPVVELLVAGLLLITRFRRIGLYSAFVLMVVFTLYVGYILAFAGHKPCSCGGVIRTMSWRAHLVFNIVFTLIAFTGMVLHKRKYIVEETPLFI</sequence>
<dbReference type="InterPro" id="IPR009908">
    <property type="entry name" value="Methylamine_util_MauE"/>
</dbReference>